<dbReference type="AlphaFoldDB" id="A0A914Y3M6"/>
<name>A0A914Y3M6_9BILA</name>
<keyword evidence="1" id="KW-0812">Transmembrane</keyword>
<evidence type="ECO:0000313" key="2">
    <source>
        <dbReference type="Proteomes" id="UP000887577"/>
    </source>
</evidence>
<dbReference type="Proteomes" id="UP000887577">
    <property type="component" value="Unplaced"/>
</dbReference>
<evidence type="ECO:0000256" key="1">
    <source>
        <dbReference type="SAM" id="Phobius"/>
    </source>
</evidence>
<keyword evidence="1" id="KW-1133">Transmembrane helix</keyword>
<sequence length="122" mass="14468">MSKENSDPHIAESKPRFIPGVNERKFIHSRLYDRLRYFVRLPLANSFTRGITALCACIATTHAIAYFWKGPGHPLNRYRWNQMKKRGELSPELLEKERLLSDYIVDHWKNPRETLPKINTFR</sequence>
<feature type="transmembrane region" description="Helical" evidence="1">
    <location>
        <begin position="47"/>
        <end position="68"/>
    </location>
</feature>
<reference evidence="3" key="1">
    <citation type="submission" date="2022-11" db="UniProtKB">
        <authorList>
            <consortium name="WormBaseParasite"/>
        </authorList>
    </citation>
    <scope>IDENTIFICATION</scope>
</reference>
<dbReference type="WBParaSite" id="PSU_v2.g14794.t1">
    <property type="protein sequence ID" value="PSU_v2.g14794.t1"/>
    <property type="gene ID" value="PSU_v2.g14794"/>
</dbReference>
<evidence type="ECO:0000313" key="3">
    <source>
        <dbReference type="WBParaSite" id="PSU_v2.g14794.t1"/>
    </source>
</evidence>
<protein>
    <submittedName>
        <fullName evidence="3">Uncharacterized protein</fullName>
    </submittedName>
</protein>
<accession>A0A914Y3M6</accession>
<organism evidence="2 3">
    <name type="scientific">Panagrolaimus superbus</name>
    <dbReference type="NCBI Taxonomy" id="310955"/>
    <lineage>
        <taxon>Eukaryota</taxon>
        <taxon>Metazoa</taxon>
        <taxon>Ecdysozoa</taxon>
        <taxon>Nematoda</taxon>
        <taxon>Chromadorea</taxon>
        <taxon>Rhabditida</taxon>
        <taxon>Tylenchina</taxon>
        <taxon>Panagrolaimomorpha</taxon>
        <taxon>Panagrolaimoidea</taxon>
        <taxon>Panagrolaimidae</taxon>
        <taxon>Panagrolaimus</taxon>
    </lineage>
</organism>
<keyword evidence="2" id="KW-1185">Reference proteome</keyword>
<keyword evidence="1" id="KW-0472">Membrane</keyword>
<proteinExistence type="predicted"/>